<dbReference type="PANTHER" id="PTHR30250:SF11">
    <property type="entry name" value="O-ANTIGEN TRANSPORTER-RELATED"/>
    <property type="match status" value="1"/>
</dbReference>
<evidence type="ECO:0000256" key="3">
    <source>
        <dbReference type="ARBA" id="ARBA00022692"/>
    </source>
</evidence>
<evidence type="ECO:0000313" key="8">
    <source>
        <dbReference type="Proteomes" id="UP000030889"/>
    </source>
</evidence>
<keyword evidence="3 6" id="KW-0812">Transmembrane</keyword>
<accession>A0ABR4YGU0</accession>
<dbReference type="Pfam" id="PF13440">
    <property type="entry name" value="Polysacc_synt_3"/>
    <property type="match status" value="1"/>
</dbReference>
<feature type="transmembrane region" description="Helical" evidence="6">
    <location>
        <begin position="21"/>
        <end position="42"/>
    </location>
</feature>
<keyword evidence="8" id="KW-1185">Reference proteome</keyword>
<dbReference type="PANTHER" id="PTHR30250">
    <property type="entry name" value="PST FAMILY PREDICTED COLANIC ACID TRANSPORTER"/>
    <property type="match status" value="1"/>
</dbReference>
<dbReference type="EMBL" id="JRGF01000025">
    <property type="protein sequence ID" value="KHE40213.1"/>
    <property type="molecule type" value="Genomic_DNA"/>
</dbReference>
<evidence type="ECO:0000256" key="1">
    <source>
        <dbReference type="ARBA" id="ARBA00004651"/>
    </source>
</evidence>
<dbReference type="Proteomes" id="UP000030889">
    <property type="component" value="Unassembled WGS sequence"/>
</dbReference>
<evidence type="ECO:0008006" key="9">
    <source>
        <dbReference type="Google" id="ProtNLM"/>
    </source>
</evidence>
<feature type="transmembrane region" description="Helical" evidence="6">
    <location>
        <begin position="107"/>
        <end position="130"/>
    </location>
</feature>
<name>A0ABR4YGU0_9BACT</name>
<protein>
    <recommendedName>
        <fullName evidence="9">Polysaccharide biosynthesis protein</fullName>
    </recommendedName>
</protein>
<evidence type="ECO:0000256" key="5">
    <source>
        <dbReference type="ARBA" id="ARBA00023136"/>
    </source>
</evidence>
<feature type="transmembrane region" description="Helical" evidence="6">
    <location>
        <begin position="357"/>
        <end position="377"/>
    </location>
</feature>
<feature type="transmembrane region" description="Helical" evidence="6">
    <location>
        <begin position="465"/>
        <end position="483"/>
    </location>
</feature>
<proteinExistence type="predicted"/>
<feature type="transmembrane region" description="Helical" evidence="6">
    <location>
        <begin position="389"/>
        <end position="406"/>
    </location>
</feature>
<evidence type="ECO:0000256" key="6">
    <source>
        <dbReference type="SAM" id="Phobius"/>
    </source>
</evidence>
<reference evidence="7 8" key="1">
    <citation type="submission" date="2014-09" db="EMBL/GenBank/DDBJ databases">
        <title>Alistipes sp. 627, sp. nov., a novel member of the family Rikenellaceae isolated from human faeces.</title>
        <authorList>
            <person name="Shkoporov A.N."/>
            <person name="Chaplin A.V."/>
            <person name="Motuzova O.V."/>
            <person name="Kafarskaia L.I."/>
            <person name="Khokhlova E.V."/>
            <person name="Efimov B.A."/>
        </authorList>
    </citation>
    <scope>NUCLEOTIDE SEQUENCE [LARGE SCALE GENOMIC DNA]</scope>
    <source>
        <strain evidence="7 8">627</strain>
    </source>
</reference>
<dbReference type="InterPro" id="IPR050833">
    <property type="entry name" value="Poly_Biosynth_Transport"/>
</dbReference>
<feature type="transmembrane region" description="Helical" evidence="6">
    <location>
        <begin position="442"/>
        <end position="459"/>
    </location>
</feature>
<feature type="transmembrane region" description="Helical" evidence="6">
    <location>
        <begin position="278"/>
        <end position="297"/>
    </location>
</feature>
<feature type="transmembrane region" description="Helical" evidence="6">
    <location>
        <begin position="48"/>
        <end position="70"/>
    </location>
</feature>
<keyword evidence="2" id="KW-1003">Cell membrane</keyword>
<keyword evidence="5 6" id="KW-0472">Membrane</keyword>
<gene>
    <name evidence="7" type="ORF">LG35_10035</name>
</gene>
<feature type="transmembrane region" description="Helical" evidence="6">
    <location>
        <begin position="196"/>
        <end position="215"/>
    </location>
</feature>
<feature type="transmembrane region" description="Helical" evidence="6">
    <location>
        <begin position="168"/>
        <end position="190"/>
    </location>
</feature>
<dbReference type="CDD" id="cd13125">
    <property type="entry name" value="MATE_like_10"/>
    <property type="match status" value="1"/>
</dbReference>
<evidence type="ECO:0000256" key="4">
    <source>
        <dbReference type="ARBA" id="ARBA00022989"/>
    </source>
</evidence>
<comment type="caution">
    <text evidence="7">The sequence shown here is derived from an EMBL/GenBank/DDBJ whole genome shotgun (WGS) entry which is preliminary data.</text>
</comment>
<dbReference type="InterPro" id="IPR044550">
    <property type="entry name" value="WzxE"/>
</dbReference>
<keyword evidence="4 6" id="KW-1133">Transmembrane helix</keyword>
<sequence>MTMAAAMDTQEIKKEQEGYQTAFKATALFGGVQVINILVSILKSKIVALWLGTTGFGIMSLFNSATSLIYSITNLGLQDSAVRDIAYAKGQNNLSSVARTVKAINRWIWATGLFGALVTIVLAPWLSQWLFESNKYVLSFVLLSCVVLLSGIYNGNYATLQGTRNLRLMAKANIFGAVTGFLCSLPMFYFFRDRGIVWALILTALSTTVVSLLYVKKANIPDARLTYGESYHIGLKTVKLGVMMSLSGISVTLVQFVVKTFIARTGSIADVGLYQAGWALNGTYLGLVFTAMAKDYYPRLSQAATDNRVVRTMMNQQTEIALLVLAPLVIVMIVFMPFFIELLYSGEFIGIVRMTEWLLIGSLIKAGSWGLSFVFLAKGDGRLFLFNELGTKIITLPAYLVGFHFFGLDGIGYAYTFNFTVYFLWVALVAYKRYGISYDNGYWRLFTVLLAMILIFPLGERLWNAGYGTGIALIVCIGVYALFEFNRRINLRTLTEKLHQRGGRK</sequence>
<organism evidence="7 8">
    <name type="scientific">Alistipes inops</name>
    <dbReference type="NCBI Taxonomy" id="1501391"/>
    <lineage>
        <taxon>Bacteria</taxon>
        <taxon>Pseudomonadati</taxon>
        <taxon>Bacteroidota</taxon>
        <taxon>Bacteroidia</taxon>
        <taxon>Bacteroidales</taxon>
        <taxon>Rikenellaceae</taxon>
        <taxon>Alistipes</taxon>
    </lineage>
</organism>
<feature type="transmembrane region" description="Helical" evidence="6">
    <location>
        <begin position="240"/>
        <end position="258"/>
    </location>
</feature>
<comment type="subcellular location">
    <subcellularLocation>
        <location evidence="1">Cell membrane</location>
        <topology evidence="1">Multi-pass membrane protein</topology>
    </subcellularLocation>
</comment>
<evidence type="ECO:0000256" key="2">
    <source>
        <dbReference type="ARBA" id="ARBA00022475"/>
    </source>
</evidence>
<feature type="transmembrane region" description="Helical" evidence="6">
    <location>
        <begin position="136"/>
        <end position="156"/>
    </location>
</feature>
<evidence type="ECO:0000313" key="7">
    <source>
        <dbReference type="EMBL" id="KHE40213.1"/>
    </source>
</evidence>
<feature type="transmembrane region" description="Helical" evidence="6">
    <location>
        <begin position="318"/>
        <end position="345"/>
    </location>
</feature>
<feature type="transmembrane region" description="Helical" evidence="6">
    <location>
        <begin position="412"/>
        <end position="430"/>
    </location>
</feature>